<proteinExistence type="predicted"/>
<keyword evidence="2" id="KW-1185">Reference proteome</keyword>
<accession>A0ABR4T4H8</accession>
<organism evidence="1 2">
    <name type="scientific">Streptomyces griseorubens</name>
    <dbReference type="NCBI Taxonomy" id="66897"/>
    <lineage>
        <taxon>Bacteria</taxon>
        <taxon>Bacillati</taxon>
        <taxon>Actinomycetota</taxon>
        <taxon>Actinomycetes</taxon>
        <taxon>Kitasatosporales</taxon>
        <taxon>Streptomycetaceae</taxon>
        <taxon>Streptomyces</taxon>
        <taxon>Streptomyces althioticus group</taxon>
    </lineage>
</organism>
<evidence type="ECO:0000313" key="1">
    <source>
        <dbReference type="EMBL" id="KEG40945.1"/>
    </source>
</evidence>
<evidence type="ECO:0000313" key="2">
    <source>
        <dbReference type="Proteomes" id="UP000027632"/>
    </source>
</evidence>
<sequence>MVALAATGHWGRVVELEVEGQLAVEHLPYVANIRMPGEQDVQEADQRRLEIPLVLTVRQPSVAGEEAAV</sequence>
<reference evidence="1 2" key="1">
    <citation type="submission" date="2014-04" db="EMBL/GenBank/DDBJ databases">
        <title>Draft genome sequence of the novel Streptomyces griseorubens JSD-1 playing a role in carbon and nitrogen cycle.</title>
        <authorList>
            <consortium name="Shanghai Jiao Tong University"/>
            <person name="Feng H."/>
            <person name="Sun Y."/>
            <person name="Zhi Y."/>
            <person name="Mao L."/>
            <person name="Luo Y."/>
            <person name="Wei X."/>
            <person name="Zhou P."/>
        </authorList>
    </citation>
    <scope>NUCLEOTIDE SEQUENCE [LARGE SCALE GENOMIC DNA]</scope>
    <source>
        <strain evidence="1 2">JSD-1</strain>
    </source>
</reference>
<dbReference type="Proteomes" id="UP000027632">
    <property type="component" value="Unassembled WGS sequence"/>
</dbReference>
<dbReference type="EMBL" id="JJMG01000141">
    <property type="protein sequence ID" value="KEG40945.1"/>
    <property type="molecule type" value="Genomic_DNA"/>
</dbReference>
<gene>
    <name evidence="1" type="ORF">DJ64_06475</name>
</gene>
<protein>
    <submittedName>
        <fullName evidence="1">Uncharacterized protein</fullName>
    </submittedName>
</protein>
<name>A0ABR4T4H8_9ACTN</name>
<comment type="caution">
    <text evidence="1">The sequence shown here is derived from an EMBL/GenBank/DDBJ whole genome shotgun (WGS) entry which is preliminary data.</text>
</comment>